<reference evidence="2" key="1">
    <citation type="submission" date="2023-10" db="EMBL/GenBank/DDBJ databases">
        <title>Genome assembly of Pristionchus species.</title>
        <authorList>
            <person name="Yoshida K."/>
            <person name="Sommer R.J."/>
        </authorList>
    </citation>
    <scope>NUCLEOTIDE SEQUENCE</scope>
    <source>
        <strain evidence="2">RS5133</strain>
    </source>
</reference>
<feature type="compositionally biased region" description="Basic residues" evidence="1">
    <location>
        <begin position="59"/>
        <end position="73"/>
    </location>
</feature>
<evidence type="ECO:0000313" key="2">
    <source>
        <dbReference type="EMBL" id="GMT34894.1"/>
    </source>
</evidence>
<feature type="compositionally biased region" description="Basic and acidic residues" evidence="1">
    <location>
        <begin position="74"/>
        <end position="95"/>
    </location>
</feature>
<evidence type="ECO:0008006" key="4">
    <source>
        <dbReference type="Google" id="ProtNLM"/>
    </source>
</evidence>
<proteinExistence type="predicted"/>
<dbReference type="EMBL" id="BTSY01000006">
    <property type="protein sequence ID" value="GMT34894.1"/>
    <property type="molecule type" value="Genomic_DNA"/>
</dbReference>
<dbReference type="Proteomes" id="UP001432322">
    <property type="component" value="Unassembled WGS sequence"/>
</dbReference>
<comment type="caution">
    <text evidence="2">The sequence shown here is derived from an EMBL/GenBank/DDBJ whole genome shotgun (WGS) entry which is preliminary data.</text>
</comment>
<sequence>DTVGYGRGRSGFSRFVGVTLRNRARFSTRLTPARRGSSWAVTWLRMQLLQLLRGSWVRPRGRGKGRRNERRRRPAVDRDGRCRAGADRPRRIGSY</sequence>
<gene>
    <name evidence="2" type="ORF">PFISCL1PPCAC_26191</name>
</gene>
<feature type="non-terminal residue" evidence="2">
    <location>
        <position position="95"/>
    </location>
</feature>
<accession>A0AAV5WRU9</accession>
<feature type="region of interest" description="Disordered" evidence="1">
    <location>
        <begin position="58"/>
        <end position="95"/>
    </location>
</feature>
<feature type="non-terminal residue" evidence="2">
    <location>
        <position position="1"/>
    </location>
</feature>
<name>A0AAV5WRU9_9BILA</name>
<dbReference type="AlphaFoldDB" id="A0AAV5WRU9"/>
<evidence type="ECO:0000313" key="3">
    <source>
        <dbReference type="Proteomes" id="UP001432322"/>
    </source>
</evidence>
<protein>
    <recommendedName>
        <fullName evidence="4">Ribosomal protein</fullName>
    </recommendedName>
</protein>
<keyword evidence="3" id="KW-1185">Reference proteome</keyword>
<organism evidence="2 3">
    <name type="scientific">Pristionchus fissidentatus</name>
    <dbReference type="NCBI Taxonomy" id="1538716"/>
    <lineage>
        <taxon>Eukaryota</taxon>
        <taxon>Metazoa</taxon>
        <taxon>Ecdysozoa</taxon>
        <taxon>Nematoda</taxon>
        <taxon>Chromadorea</taxon>
        <taxon>Rhabditida</taxon>
        <taxon>Rhabditina</taxon>
        <taxon>Diplogasteromorpha</taxon>
        <taxon>Diplogasteroidea</taxon>
        <taxon>Neodiplogasteridae</taxon>
        <taxon>Pristionchus</taxon>
    </lineage>
</organism>
<evidence type="ECO:0000256" key="1">
    <source>
        <dbReference type="SAM" id="MobiDB-lite"/>
    </source>
</evidence>